<accession>A0A6P1T6A8</accession>
<feature type="domain" description="Endoribonuclease YicC-like N-terminal" evidence="6">
    <location>
        <begin position="1"/>
        <end position="155"/>
    </location>
</feature>
<evidence type="ECO:0000256" key="5">
    <source>
        <dbReference type="ARBA" id="ARBA00035648"/>
    </source>
</evidence>
<dbReference type="KEGG" id="amaq:GO499_09030"/>
<dbReference type="NCBIfam" id="TIGR00255">
    <property type="entry name" value="YicC/YloC family endoribonuclease"/>
    <property type="match status" value="1"/>
</dbReference>
<keyword evidence="3" id="KW-0255">Endonuclease</keyword>
<dbReference type="AlphaFoldDB" id="A0A6P1T6A8"/>
<evidence type="ECO:0000256" key="4">
    <source>
        <dbReference type="ARBA" id="ARBA00022801"/>
    </source>
</evidence>
<dbReference type="PANTHER" id="PTHR30636">
    <property type="entry name" value="UPF0701 PROTEIN YICC"/>
    <property type="match status" value="1"/>
</dbReference>
<evidence type="ECO:0000256" key="1">
    <source>
        <dbReference type="ARBA" id="ARBA00001968"/>
    </source>
</evidence>
<dbReference type="GO" id="GO:0004521">
    <property type="term" value="F:RNA endonuclease activity"/>
    <property type="evidence" value="ECO:0007669"/>
    <property type="project" value="InterPro"/>
</dbReference>
<keyword evidence="2" id="KW-0540">Nuclease</keyword>
<evidence type="ECO:0000256" key="3">
    <source>
        <dbReference type="ARBA" id="ARBA00022759"/>
    </source>
</evidence>
<dbReference type="InterPro" id="IPR013551">
    <property type="entry name" value="YicC-like_C"/>
</dbReference>
<reference evidence="8 9" key="1">
    <citation type="submission" date="2019-12" db="EMBL/GenBank/DDBJ databases">
        <title>Complete genome sequence of Algicella marina strain 9Alg 56(T) isolated from the red alga Tichocarpus crinitus.</title>
        <authorList>
            <person name="Kim S.-G."/>
            <person name="Nedashkovskaya O.I."/>
        </authorList>
    </citation>
    <scope>NUCLEOTIDE SEQUENCE [LARGE SCALE GENOMIC DNA]</scope>
    <source>
        <strain evidence="8 9">9Alg 56</strain>
    </source>
</reference>
<keyword evidence="4" id="KW-0378">Hydrolase</keyword>
<dbReference type="InterPro" id="IPR005229">
    <property type="entry name" value="YicC/YloC-like"/>
</dbReference>
<dbReference type="GO" id="GO:0016787">
    <property type="term" value="F:hydrolase activity"/>
    <property type="evidence" value="ECO:0007669"/>
    <property type="project" value="UniProtKB-KW"/>
</dbReference>
<protein>
    <submittedName>
        <fullName evidence="8">YicC family protein</fullName>
    </submittedName>
</protein>
<evidence type="ECO:0000256" key="2">
    <source>
        <dbReference type="ARBA" id="ARBA00022722"/>
    </source>
</evidence>
<dbReference type="Pfam" id="PF03755">
    <property type="entry name" value="YicC-like_N"/>
    <property type="match status" value="1"/>
</dbReference>
<evidence type="ECO:0000313" key="8">
    <source>
        <dbReference type="EMBL" id="QHQ37341.1"/>
    </source>
</evidence>
<proteinExistence type="inferred from homology"/>
<comment type="similarity">
    <text evidence="5">Belongs to the YicC/YloC family.</text>
</comment>
<organism evidence="8 9">
    <name type="scientific">Algicella marina</name>
    <dbReference type="NCBI Taxonomy" id="2683284"/>
    <lineage>
        <taxon>Bacteria</taxon>
        <taxon>Pseudomonadati</taxon>
        <taxon>Pseudomonadota</taxon>
        <taxon>Alphaproteobacteria</taxon>
        <taxon>Rhodobacterales</taxon>
        <taxon>Paracoccaceae</taxon>
        <taxon>Algicella</taxon>
    </lineage>
</organism>
<dbReference type="InterPro" id="IPR013527">
    <property type="entry name" value="YicC-like_N"/>
</dbReference>
<name>A0A6P1T6A8_9RHOB</name>
<evidence type="ECO:0000313" key="9">
    <source>
        <dbReference type="Proteomes" id="UP000464495"/>
    </source>
</evidence>
<comment type="cofactor">
    <cofactor evidence="1">
        <name>a divalent metal cation</name>
        <dbReference type="ChEBI" id="CHEBI:60240"/>
    </cofactor>
</comment>
<dbReference type="EMBL" id="CP046620">
    <property type="protein sequence ID" value="QHQ37341.1"/>
    <property type="molecule type" value="Genomic_DNA"/>
</dbReference>
<feature type="domain" description="Endoribonuclease YicC-like C-terminal" evidence="7">
    <location>
        <begin position="176"/>
        <end position="292"/>
    </location>
</feature>
<dbReference type="Proteomes" id="UP000464495">
    <property type="component" value="Chromosome"/>
</dbReference>
<keyword evidence="9" id="KW-1185">Reference proteome</keyword>
<evidence type="ECO:0000259" key="6">
    <source>
        <dbReference type="Pfam" id="PF03755"/>
    </source>
</evidence>
<evidence type="ECO:0000259" key="7">
    <source>
        <dbReference type="Pfam" id="PF08340"/>
    </source>
</evidence>
<dbReference type="Pfam" id="PF08340">
    <property type="entry name" value="YicC-like_C"/>
    <property type="match status" value="1"/>
</dbReference>
<sequence>MTGYASVSGSATGLDWVWEARSVNARGLDIRVRVPEGAEALEADIRKAAPAVFSRGTVSVSLRVSGGEVEGGFTLNSDGVQSVLAAALSLEQSALQAGVNIAPLSLGDLLGHRMVVDHGRLADRLAKCRDTIAADIPGLLADLDAARAAEGDKLRAILAAQVAEMARLTEAAATTAEARAARAGDVLRARVQTLLHTTERADEARLQQELALLAVKSDVTEELDRLRAHIATAHELLAATVPIGRKLDFLMQEFNREANTLCSKAGAADLTAIGLDLKVVIDQMREQSANVE</sequence>
<dbReference type="PANTHER" id="PTHR30636:SF3">
    <property type="entry name" value="UPF0701 PROTEIN YICC"/>
    <property type="match status" value="1"/>
</dbReference>
<gene>
    <name evidence="8" type="ORF">GO499_09030</name>
</gene>